<sequence length="149" mass="16754">MALPLTPVLHQNEKCKVSGQGCVSVVVLYGFVFGLQEWAFNGPIAAVISQNNMKKLPTWAQLDLKQNRVYLLDTNLQGPATDTAAVVPFWQLLEHSEHHKRLSYHPLPVHYRWYIDQQTARPHGLLAGLPLVHAVSRYQLCQSKSCSIA</sequence>
<gene>
    <name evidence="1" type="ORF">UY3_05722</name>
</gene>
<keyword evidence="2" id="KW-1185">Reference proteome</keyword>
<evidence type="ECO:0000313" key="1">
    <source>
        <dbReference type="EMBL" id="EMP37191.1"/>
    </source>
</evidence>
<dbReference type="EMBL" id="KB523138">
    <property type="protein sequence ID" value="EMP37191.1"/>
    <property type="molecule type" value="Genomic_DNA"/>
</dbReference>
<accession>M7BH03</accession>
<evidence type="ECO:0000313" key="2">
    <source>
        <dbReference type="Proteomes" id="UP000031443"/>
    </source>
</evidence>
<dbReference type="Proteomes" id="UP000031443">
    <property type="component" value="Unassembled WGS sequence"/>
</dbReference>
<proteinExistence type="predicted"/>
<dbReference type="AlphaFoldDB" id="M7BH03"/>
<organism evidence="1 2">
    <name type="scientific">Chelonia mydas</name>
    <name type="common">Green sea-turtle</name>
    <name type="synonym">Chelonia agassizi</name>
    <dbReference type="NCBI Taxonomy" id="8469"/>
    <lineage>
        <taxon>Eukaryota</taxon>
        <taxon>Metazoa</taxon>
        <taxon>Chordata</taxon>
        <taxon>Craniata</taxon>
        <taxon>Vertebrata</taxon>
        <taxon>Euteleostomi</taxon>
        <taxon>Archelosauria</taxon>
        <taxon>Testudinata</taxon>
        <taxon>Testudines</taxon>
        <taxon>Cryptodira</taxon>
        <taxon>Durocryptodira</taxon>
        <taxon>Americhelydia</taxon>
        <taxon>Chelonioidea</taxon>
        <taxon>Cheloniidae</taxon>
        <taxon>Chelonia</taxon>
    </lineage>
</organism>
<name>M7BH03_CHEMY</name>
<reference evidence="2" key="1">
    <citation type="journal article" date="2013" name="Nat. Genet.">
        <title>The draft genomes of soft-shell turtle and green sea turtle yield insights into the development and evolution of the turtle-specific body plan.</title>
        <authorList>
            <person name="Wang Z."/>
            <person name="Pascual-Anaya J."/>
            <person name="Zadissa A."/>
            <person name="Li W."/>
            <person name="Niimura Y."/>
            <person name="Huang Z."/>
            <person name="Li C."/>
            <person name="White S."/>
            <person name="Xiong Z."/>
            <person name="Fang D."/>
            <person name="Wang B."/>
            <person name="Ming Y."/>
            <person name="Chen Y."/>
            <person name="Zheng Y."/>
            <person name="Kuraku S."/>
            <person name="Pignatelli M."/>
            <person name="Herrero J."/>
            <person name="Beal K."/>
            <person name="Nozawa M."/>
            <person name="Li Q."/>
            <person name="Wang J."/>
            <person name="Zhang H."/>
            <person name="Yu L."/>
            <person name="Shigenobu S."/>
            <person name="Wang J."/>
            <person name="Liu J."/>
            <person name="Flicek P."/>
            <person name="Searle S."/>
            <person name="Wang J."/>
            <person name="Kuratani S."/>
            <person name="Yin Y."/>
            <person name="Aken B."/>
            <person name="Zhang G."/>
            <person name="Irie N."/>
        </authorList>
    </citation>
    <scope>NUCLEOTIDE SEQUENCE [LARGE SCALE GENOMIC DNA]</scope>
</reference>
<protein>
    <submittedName>
        <fullName evidence="1">Uncharacterized protein</fullName>
    </submittedName>
</protein>